<dbReference type="SMART" id="SM00363">
    <property type="entry name" value="S4"/>
    <property type="match status" value="1"/>
</dbReference>
<dbReference type="InterPro" id="IPR006224">
    <property type="entry name" value="PsdUridine_synth_RluA-like_CS"/>
</dbReference>
<organism evidence="10 11">
    <name type="scientific">Vreelandella azerica</name>
    <dbReference type="NCBI Taxonomy" id="2732867"/>
    <lineage>
        <taxon>Bacteria</taxon>
        <taxon>Pseudomonadati</taxon>
        <taxon>Pseudomonadota</taxon>
        <taxon>Gammaproteobacteria</taxon>
        <taxon>Oceanospirillales</taxon>
        <taxon>Halomonadaceae</taxon>
        <taxon>Vreelandella</taxon>
    </lineage>
</organism>
<dbReference type="Pfam" id="PF00849">
    <property type="entry name" value="PseudoU_synth_2"/>
    <property type="match status" value="1"/>
</dbReference>
<dbReference type="InterPro" id="IPR006225">
    <property type="entry name" value="PsdUridine_synth_RluC/D"/>
</dbReference>
<dbReference type="Proteomes" id="UP000588806">
    <property type="component" value="Unassembled WGS sequence"/>
</dbReference>
<dbReference type="PANTHER" id="PTHR21600:SF44">
    <property type="entry name" value="RIBOSOMAL LARGE SUBUNIT PSEUDOURIDINE SYNTHASE D"/>
    <property type="match status" value="1"/>
</dbReference>
<keyword evidence="2 7" id="KW-0694">RNA-binding</keyword>
<dbReference type="InterPro" id="IPR002942">
    <property type="entry name" value="S4_RNA-bd"/>
</dbReference>
<keyword evidence="11" id="KW-1185">Reference proteome</keyword>
<dbReference type="InterPro" id="IPR050188">
    <property type="entry name" value="RluA_PseudoU_synthase"/>
</dbReference>
<reference evidence="10 11" key="2">
    <citation type="submission" date="2020-06" db="EMBL/GenBank/DDBJ databases">
        <title>Halomonas songnenensis sp. nov., a moderately halophilic bacterium isolated from saline and alkaline soils.</title>
        <authorList>
            <person name="Jiang J."/>
            <person name="Pan Y."/>
        </authorList>
    </citation>
    <scope>NUCLEOTIDE SEQUENCE [LARGE SCALE GENOMIC DNA]</scope>
    <source>
        <strain evidence="10 11">TBZ9</strain>
    </source>
</reference>
<evidence type="ECO:0000256" key="6">
    <source>
        <dbReference type="PIRSR" id="PIRSR606225-1"/>
    </source>
</evidence>
<dbReference type="NCBIfam" id="TIGR00005">
    <property type="entry name" value="rluA_subfam"/>
    <property type="match status" value="1"/>
</dbReference>
<comment type="caution">
    <text evidence="10">The sequence shown here is derived from an EMBL/GenBank/DDBJ whole genome shotgun (WGS) entry which is preliminary data.</text>
</comment>
<evidence type="ECO:0000256" key="3">
    <source>
        <dbReference type="ARBA" id="ARBA00023235"/>
    </source>
</evidence>
<evidence type="ECO:0000256" key="4">
    <source>
        <dbReference type="ARBA" id="ARBA00036882"/>
    </source>
</evidence>
<evidence type="ECO:0000313" key="10">
    <source>
        <dbReference type="EMBL" id="NOG31817.1"/>
    </source>
</evidence>
<dbReference type="InterPro" id="IPR036986">
    <property type="entry name" value="S4_RNA-bd_sf"/>
</dbReference>
<dbReference type="Gene3D" id="3.30.2350.10">
    <property type="entry name" value="Pseudouridine synthase"/>
    <property type="match status" value="1"/>
</dbReference>
<accession>A0A7Y3TX23</accession>
<dbReference type="InterPro" id="IPR020103">
    <property type="entry name" value="PsdUridine_synth_cat_dom_sf"/>
</dbReference>
<evidence type="ECO:0000256" key="5">
    <source>
        <dbReference type="ARBA" id="ARBA00056072"/>
    </source>
</evidence>
<dbReference type="NCBIfam" id="NF008385">
    <property type="entry name" value="PRK11180.1"/>
    <property type="match status" value="1"/>
</dbReference>
<name>A0A7Y3TX23_9GAMM</name>
<dbReference type="EMBL" id="JABFHI010000003">
    <property type="protein sequence ID" value="NOG31817.1"/>
    <property type="molecule type" value="Genomic_DNA"/>
</dbReference>
<evidence type="ECO:0000313" key="11">
    <source>
        <dbReference type="Proteomes" id="UP000588806"/>
    </source>
</evidence>
<dbReference type="InterPro" id="IPR006145">
    <property type="entry name" value="PsdUridine_synth_RsuA/RluA"/>
</dbReference>
<dbReference type="Pfam" id="PF01479">
    <property type="entry name" value="S4"/>
    <property type="match status" value="1"/>
</dbReference>
<comment type="catalytic activity">
    <reaction evidence="8">
        <text>a uridine in RNA = a pseudouridine in RNA</text>
        <dbReference type="Rhea" id="RHEA:48348"/>
        <dbReference type="Rhea" id="RHEA-COMP:12068"/>
        <dbReference type="Rhea" id="RHEA-COMP:12069"/>
        <dbReference type="ChEBI" id="CHEBI:65314"/>
        <dbReference type="ChEBI" id="CHEBI:65315"/>
    </reaction>
</comment>
<dbReference type="PROSITE" id="PS50889">
    <property type="entry name" value="S4"/>
    <property type="match status" value="1"/>
</dbReference>
<dbReference type="RefSeq" id="WP_171702285.1">
    <property type="nucleotide sequence ID" value="NZ_JABFHI010000003.1"/>
</dbReference>
<protein>
    <recommendedName>
        <fullName evidence="8">Pseudouridine synthase</fullName>
        <ecNumber evidence="8">5.4.99.-</ecNumber>
    </recommendedName>
</protein>
<dbReference type="PANTHER" id="PTHR21600">
    <property type="entry name" value="MITOCHONDRIAL RNA PSEUDOURIDINE SYNTHASE"/>
    <property type="match status" value="1"/>
</dbReference>
<reference evidence="10 11" key="1">
    <citation type="submission" date="2020-05" db="EMBL/GenBank/DDBJ databases">
        <authorList>
            <person name="Ruan W."/>
            <person name="Jeon C.O."/>
            <person name="Chun B.H."/>
        </authorList>
    </citation>
    <scope>NUCLEOTIDE SEQUENCE [LARGE SCALE GENOMIC DNA]</scope>
    <source>
        <strain evidence="10 11">TBZ9</strain>
    </source>
</reference>
<sequence length="319" mass="35190">MSRTVEASLQVPASLAGSRLDQAAAELFSDYSRERLKAWINAGELTVDGHKVKPKTRLHGEEVLSLSAVLEEEGRFVAQDIPLEIVFEDEDVIVLNKPAGMVVHPAAGNPDGTLLNALLHHEPTLGQVPRAGIVHRLDKDTTGLMMVAKNLPAQANLVQQLQARTVSRQYDAVVIGTPVSGATVDAPIGRHPKDRKRQAVTASGKPAVTHYRVVERFRAHTHVRCQLETGRTHQIRVHMAHARYPLIGDPLYGGRPKLPPGAADALKDILREFPRQALHARKLSFIHPRTGDTMSFRAALPDDLLMLLDYLREDHATMR</sequence>
<dbReference type="SUPFAM" id="SSF55174">
    <property type="entry name" value="Alpha-L RNA-binding motif"/>
    <property type="match status" value="1"/>
</dbReference>
<dbReference type="Gene3D" id="3.10.290.10">
    <property type="entry name" value="RNA-binding S4 domain"/>
    <property type="match status" value="1"/>
</dbReference>
<comment type="catalytic activity">
    <reaction evidence="4">
        <text>uridine(1911/1915/1917) in 23S rRNA = pseudouridine(1911/1915/1917) in 23S rRNA</text>
        <dbReference type="Rhea" id="RHEA:42524"/>
        <dbReference type="Rhea" id="RHEA-COMP:10097"/>
        <dbReference type="Rhea" id="RHEA-COMP:10098"/>
        <dbReference type="ChEBI" id="CHEBI:65314"/>
        <dbReference type="ChEBI" id="CHEBI:65315"/>
        <dbReference type="EC" id="5.4.99.23"/>
    </reaction>
</comment>
<dbReference type="AlphaFoldDB" id="A0A7Y3TX23"/>
<evidence type="ECO:0000256" key="7">
    <source>
        <dbReference type="PROSITE-ProRule" id="PRU00182"/>
    </source>
</evidence>
<feature type="domain" description="RNA-binding S4" evidence="9">
    <location>
        <begin position="18"/>
        <end position="82"/>
    </location>
</feature>
<gene>
    <name evidence="10" type="primary">rluD</name>
    <name evidence="10" type="ORF">HLB35_08625</name>
</gene>
<dbReference type="CDD" id="cd02869">
    <property type="entry name" value="PseudoU_synth_RluA_like"/>
    <property type="match status" value="1"/>
</dbReference>
<feature type="active site" evidence="6">
    <location>
        <position position="138"/>
    </location>
</feature>
<dbReference type="GO" id="GO:0000455">
    <property type="term" value="P:enzyme-directed rRNA pseudouridine synthesis"/>
    <property type="evidence" value="ECO:0007669"/>
    <property type="project" value="UniProtKB-ARBA"/>
</dbReference>
<comment type="similarity">
    <text evidence="1 8">Belongs to the pseudouridine synthase RluA family.</text>
</comment>
<dbReference type="SUPFAM" id="SSF55120">
    <property type="entry name" value="Pseudouridine synthase"/>
    <property type="match status" value="1"/>
</dbReference>
<dbReference type="GO" id="GO:0160140">
    <property type="term" value="F:23S rRNA pseudouridine(1911/1915/1917) synthase activity"/>
    <property type="evidence" value="ECO:0007669"/>
    <property type="project" value="UniProtKB-EC"/>
</dbReference>
<evidence type="ECO:0000256" key="2">
    <source>
        <dbReference type="ARBA" id="ARBA00022884"/>
    </source>
</evidence>
<evidence type="ECO:0000256" key="8">
    <source>
        <dbReference type="RuleBase" id="RU362028"/>
    </source>
</evidence>
<dbReference type="PROSITE" id="PS01129">
    <property type="entry name" value="PSI_RLU"/>
    <property type="match status" value="1"/>
</dbReference>
<dbReference type="GO" id="GO:0003723">
    <property type="term" value="F:RNA binding"/>
    <property type="evidence" value="ECO:0007669"/>
    <property type="project" value="UniProtKB-KW"/>
</dbReference>
<dbReference type="CDD" id="cd00165">
    <property type="entry name" value="S4"/>
    <property type="match status" value="1"/>
</dbReference>
<keyword evidence="3 8" id="KW-0413">Isomerase</keyword>
<comment type="function">
    <text evidence="5">Responsible for synthesis of pseudouridine from uracil at positions 1911, 1915 and 1917 in 23S ribosomal RNA.</text>
</comment>
<dbReference type="FunFam" id="3.30.2350.10:FF:000006">
    <property type="entry name" value="Pseudouridine synthase"/>
    <property type="match status" value="1"/>
</dbReference>
<evidence type="ECO:0000259" key="9">
    <source>
        <dbReference type="SMART" id="SM00363"/>
    </source>
</evidence>
<evidence type="ECO:0000256" key="1">
    <source>
        <dbReference type="ARBA" id="ARBA00010876"/>
    </source>
</evidence>
<dbReference type="EC" id="5.4.99.-" evidence="8"/>
<proteinExistence type="inferred from homology"/>